<dbReference type="AlphaFoldDB" id="A0AAV2BH15"/>
<feature type="non-terminal residue" evidence="1">
    <location>
        <position position="94"/>
    </location>
</feature>
<evidence type="ECO:0000313" key="2">
    <source>
        <dbReference type="Proteomes" id="UP001497382"/>
    </source>
</evidence>
<organism evidence="1 2">
    <name type="scientific">Larinioides sclopetarius</name>
    <dbReference type="NCBI Taxonomy" id="280406"/>
    <lineage>
        <taxon>Eukaryota</taxon>
        <taxon>Metazoa</taxon>
        <taxon>Ecdysozoa</taxon>
        <taxon>Arthropoda</taxon>
        <taxon>Chelicerata</taxon>
        <taxon>Arachnida</taxon>
        <taxon>Araneae</taxon>
        <taxon>Araneomorphae</taxon>
        <taxon>Entelegynae</taxon>
        <taxon>Araneoidea</taxon>
        <taxon>Araneidae</taxon>
        <taxon>Larinioides</taxon>
    </lineage>
</organism>
<protein>
    <submittedName>
        <fullName evidence="1">Uncharacterized protein</fullName>
    </submittedName>
</protein>
<reference evidence="1 2" key="1">
    <citation type="submission" date="2024-04" db="EMBL/GenBank/DDBJ databases">
        <authorList>
            <person name="Rising A."/>
            <person name="Reimegard J."/>
            <person name="Sonavane S."/>
            <person name="Akerstrom W."/>
            <person name="Nylinder S."/>
            <person name="Hedman E."/>
            <person name="Kallberg Y."/>
        </authorList>
    </citation>
    <scope>NUCLEOTIDE SEQUENCE [LARGE SCALE GENOMIC DNA]</scope>
</reference>
<keyword evidence="2" id="KW-1185">Reference proteome</keyword>
<sequence length="94" mass="10885">VLAHCWTCQSSEKEPKFTILSNKKKFKKRSSKSDSESDVDSIVYDEEDRDSIISAKSKRVSKEKPWNESITSIEKQDNYDVLISDDLKLVEEKI</sequence>
<name>A0AAV2BH15_9ARAC</name>
<gene>
    <name evidence="1" type="ORF">LARSCL_LOCUS19154</name>
</gene>
<dbReference type="EMBL" id="CAXIEN010000364">
    <property type="protein sequence ID" value="CAL1295209.1"/>
    <property type="molecule type" value="Genomic_DNA"/>
</dbReference>
<evidence type="ECO:0000313" key="1">
    <source>
        <dbReference type="EMBL" id="CAL1295209.1"/>
    </source>
</evidence>
<accession>A0AAV2BH15</accession>
<dbReference type="Proteomes" id="UP001497382">
    <property type="component" value="Unassembled WGS sequence"/>
</dbReference>
<comment type="caution">
    <text evidence="1">The sequence shown here is derived from an EMBL/GenBank/DDBJ whole genome shotgun (WGS) entry which is preliminary data.</text>
</comment>
<proteinExistence type="predicted"/>
<feature type="non-terminal residue" evidence="1">
    <location>
        <position position="1"/>
    </location>
</feature>